<reference evidence="2" key="1">
    <citation type="journal article" date="2015" name="Nature">
        <title>Complex archaea that bridge the gap between prokaryotes and eukaryotes.</title>
        <authorList>
            <person name="Spang A."/>
            <person name="Saw J.H."/>
            <person name="Jorgensen S.L."/>
            <person name="Zaremba-Niedzwiedzka K."/>
            <person name="Martijn J."/>
            <person name="Lind A.E."/>
            <person name="van Eijk R."/>
            <person name="Schleper C."/>
            <person name="Guy L."/>
            <person name="Ettema T.J."/>
        </authorList>
    </citation>
    <scope>NUCLEOTIDE SEQUENCE</scope>
</reference>
<evidence type="ECO:0000256" key="1">
    <source>
        <dbReference type="SAM" id="Phobius"/>
    </source>
</evidence>
<comment type="caution">
    <text evidence="2">The sequence shown here is derived from an EMBL/GenBank/DDBJ whole genome shotgun (WGS) entry which is preliminary data.</text>
</comment>
<gene>
    <name evidence="2" type="ORF">LCGC14_1225040</name>
</gene>
<dbReference type="AlphaFoldDB" id="A0A0F9LA71"/>
<evidence type="ECO:0000313" key="2">
    <source>
        <dbReference type="EMBL" id="KKM91779.1"/>
    </source>
</evidence>
<keyword evidence="1" id="KW-1133">Transmembrane helix</keyword>
<accession>A0A0F9LA71</accession>
<dbReference type="EMBL" id="LAZR01006488">
    <property type="protein sequence ID" value="KKM91779.1"/>
    <property type="molecule type" value="Genomic_DNA"/>
</dbReference>
<keyword evidence="1" id="KW-0812">Transmembrane</keyword>
<protein>
    <submittedName>
        <fullName evidence="2">Uncharacterized protein</fullName>
    </submittedName>
</protein>
<sequence length="113" mass="13688">MNQKFFFIGYFTFWILIFLIFWLITLIKKKKQLGKSFFEPKKIKVKDKNLQCYTCGNDTFSKREALLNTTWILFFKFGFWNRSGACYVCSNCSHIHWFVESKDHEIELDETKE</sequence>
<proteinExistence type="predicted"/>
<organism evidence="2">
    <name type="scientific">marine sediment metagenome</name>
    <dbReference type="NCBI Taxonomy" id="412755"/>
    <lineage>
        <taxon>unclassified sequences</taxon>
        <taxon>metagenomes</taxon>
        <taxon>ecological metagenomes</taxon>
    </lineage>
</organism>
<keyword evidence="1" id="KW-0472">Membrane</keyword>
<feature type="transmembrane region" description="Helical" evidence="1">
    <location>
        <begin position="6"/>
        <end position="27"/>
    </location>
</feature>
<name>A0A0F9LA71_9ZZZZ</name>